<comment type="subcellular location">
    <subcellularLocation>
        <location evidence="4">Cytoplasm</location>
        <location evidence="4">Cytosol</location>
    </subcellularLocation>
    <subcellularLocation>
        <location evidence="4">Nucleus</location>
    </subcellularLocation>
</comment>
<comment type="domain">
    <text evidence="4">Histidine-containing phosphotransfer domain (HPt) contains an active histidine that mediates the phosphotransfer.</text>
</comment>
<evidence type="ECO:0000256" key="1">
    <source>
        <dbReference type="ARBA" id="ARBA00022864"/>
    </source>
</evidence>
<dbReference type="GO" id="GO:0005737">
    <property type="term" value="C:cytoplasm"/>
    <property type="evidence" value="ECO:0000318"/>
    <property type="project" value="GO_Central"/>
</dbReference>
<dbReference type="PROSITE" id="PS50894">
    <property type="entry name" value="HPT"/>
    <property type="match status" value="1"/>
</dbReference>
<dbReference type="GO" id="GO:0005829">
    <property type="term" value="C:cytosol"/>
    <property type="evidence" value="ECO:0007669"/>
    <property type="project" value="UniProtKB-SubCell"/>
</dbReference>
<evidence type="ECO:0000256" key="3">
    <source>
        <dbReference type="PROSITE-ProRule" id="PRU00110"/>
    </source>
</evidence>
<evidence type="ECO:0000313" key="7">
    <source>
        <dbReference type="Proteomes" id="UP000027120"/>
    </source>
</evidence>
<dbReference type="PANTHER" id="PTHR28242:SF41">
    <property type="entry name" value="HISTIDINE CONTAINING PHOSPHOTRANSFER PROTEIN"/>
    <property type="match status" value="1"/>
</dbReference>
<gene>
    <name evidence="6" type="ORF">CISIN_1g047910mg</name>
</gene>
<evidence type="ECO:0000256" key="2">
    <source>
        <dbReference type="ARBA" id="ARBA00023012"/>
    </source>
</evidence>
<keyword evidence="2 4" id="KW-0902">Two-component regulatory system</keyword>
<dbReference type="InterPro" id="IPR008207">
    <property type="entry name" value="Sig_transdc_His_kin_Hpt_dom"/>
</dbReference>
<evidence type="ECO:0000259" key="5">
    <source>
        <dbReference type="PROSITE" id="PS50894"/>
    </source>
</evidence>
<dbReference type="SMR" id="A0A067EFL9"/>
<dbReference type="GO" id="GO:0009736">
    <property type="term" value="P:cytokinin-activated signaling pathway"/>
    <property type="evidence" value="ECO:0000318"/>
    <property type="project" value="GO_Central"/>
</dbReference>
<feature type="modified residue" description="Phosphohistidine" evidence="3">
    <location>
        <position position="77"/>
    </location>
</feature>
<dbReference type="AlphaFoldDB" id="A0A067EFL9"/>
<comment type="function">
    <text evidence="4">Functions as a two-component phosphorelay mediators between cytokinin sensor histidine kinases and response regulators (B-type ARRs). Plays an important role in propagating cytokinin signal transduction.</text>
</comment>
<name>A0A067EFL9_CITSI</name>
<dbReference type="GO" id="GO:0005634">
    <property type="term" value="C:nucleus"/>
    <property type="evidence" value="ECO:0000318"/>
    <property type="project" value="GO_Central"/>
</dbReference>
<accession>A0A067EFL9</accession>
<sequence>MEALRQQISAMRQSFFDEDILDTHIFQLEQVEHISDPSLFEDFVNVYLRDSTKTLAIIEEEIANNPVNYMDLDKYFHQLKSSSNCIGANKVVNEAKKAIELCKEENLEAAKASFEKMKVEHTTLKTKLQAYLEVK</sequence>
<evidence type="ECO:0000313" key="6">
    <source>
        <dbReference type="EMBL" id="KDO53994.1"/>
    </source>
</evidence>
<dbReference type="Proteomes" id="UP000027120">
    <property type="component" value="Unassembled WGS sequence"/>
</dbReference>
<dbReference type="STRING" id="2711.A0A067EFL9"/>
<dbReference type="Gene3D" id="1.20.120.160">
    <property type="entry name" value="HPT domain"/>
    <property type="match status" value="1"/>
</dbReference>
<keyword evidence="1 4" id="KW-0932">Cytokinin signaling pathway</keyword>
<keyword evidence="7" id="KW-1185">Reference proteome</keyword>
<evidence type="ECO:0000256" key="4">
    <source>
        <dbReference type="RuleBase" id="RU369004"/>
    </source>
</evidence>
<dbReference type="GO" id="GO:0009927">
    <property type="term" value="F:histidine phosphotransfer kinase activity"/>
    <property type="evidence" value="ECO:0000318"/>
    <property type="project" value="GO_Central"/>
</dbReference>
<protein>
    <recommendedName>
        <fullName evidence="4">Histidine-containing phosphotransfer protein</fullName>
    </recommendedName>
</protein>
<organism evidence="6 7">
    <name type="scientific">Citrus sinensis</name>
    <name type="common">Sweet orange</name>
    <name type="synonym">Citrus aurantium var. sinensis</name>
    <dbReference type="NCBI Taxonomy" id="2711"/>
    <lineage>
        <taxon>Eukaryota</taxon>
        <taxon>Viridiplantae</taxon>
        <taxon>Streptophyta</taxon>
        <taxon>Embryophyta</taxon>
        <taxon>Tracheophyta</taxon>
        <taxon>Spermatophyta</taxon>
        <taxon>Magnoliopsida</taxon>
        <taxon>eudicotyledons</taxon>
        <taxon>Gunneridae</taxon>
        <taxon>Pentapetalae</taxon>
        <taxon>rosids</taxon>
        <taxon>malvids</taxon>
        <taxon>Sapindales</taxon>
        <taxon>Rutaceae</taxon>
        <taxon>Aurantioideae</taxon>
        <taxon>Citrus</taxon>
    </lineage>
</organism>
<dbReference type="SUPFAM" id="SSF47226">
    <property type="entry name" value="Histidine-containing phosphotransfer domain, HPT domain"/>
    <property type="match status" value="1"/>
</dbReference>
<dbReference type="GO" id="GO:0043424">
    <property type="term" value="F:protein histidine kinase binding"/>
    <property type="evidence" value="ECO:0000318"/>
    <property type="project" value="GO_Central"/>
</dbReference>
<reference evidence="6 7" key="1">
    <citation type="submission" date="2014-04" db="EMBL/GenBank/DDBJ databases">
        <authorList>
            <consortium name="International Citrus Genome Consortium"/>
            <person name="Gmitter F."/>
            <person name="Chen C."/>
            <person name="Farmerie W."/>
            <person name="Harkins T."/>
            <person name="Desany B."/>
            <person name="Mohiuddin M."/>
            <person name="Kodira C."/>
            <person name="Borodovsky M."/>
            <person name="Lomsadze A."/>
            <person name="Burns P."/>
            <person name="Jenkins J."/>
            <person name="Prochnik S."/>
            <person name="Shu S."/>
            <person name="Chapman J."/>
            <person name="Pitluck S."/>
            <person name="Schmutz J."/>
            <person name="Rokhsar D."/>
        </authorList>
    </citation>
    <scope>NUCLEOTIDE SEQUENCE</scope>
</reference>
<dbReference type="Pfam" id="PF01627">
    <property type="entry name" value="Hpt"/>
    <property type="match status" value="1"/>
</dbReference>
<dbReference type="PANTHER" id="PTHR28242">
    <property type="entry name" value="PHOSPHORELAY INTERMEDIATE PROTEIN YPD1"/>
    <property type="match status" value="1"/>
</dbReference>
<dbReference type="InterPro" id="IPR036641">
    <property type="entry name" value="HPT_dom_sf"/>
</dbReference>
<dbReference type="GO" id="GO:0000160">
    <property type="term" value="P:phosphorelay signal transduction system"/>
    <property type="evidence" value="ECO:0000318"/>
    <property type="project" value="GO_Central"/>
</dbReference>
<keyword evidence="3" id="KW-0597">Phosphoprotein</keyword>
<dbReference type="InterPro" id="IPR045871">
    <property type="entry name" value="AHP1-5/YPD1"/>
</dbReference>
<feature type="domain" description="HPt" evidence="5">
    <location>
        <begin position="36"/>
        <end position="131"/>
    </location>
</feature>
<proteinExistence type="predicted"/>
<dbReference type="EMBL" id="KK785003">
    <property type="protein sequence ID" value="KDO53994.1"/>
    <property type="molecule type" value="Genomic_DNA"/>
</dbReference>